<dbReference type="EMBL" id="WHOC01000198">
    <property type="protein sequence ID" value="NOU91517.1"/>
    <property type="molecule type" value="Genomic_DNA"/>
</dbReference>
<evidence type="ECO:0000256" key="1">
    <source>
        <dbReference type="SAM" id="Phobius"/>
    </source>
</evidence>
<keyword evidence="1" id="KW-1133">Transmembrane helix</keyword>
<organism evidence="2 3">
    <name type="scientific">Paenibacillus germinis</name>
    <dbReference type="NCBI Taxonomy" id="2654979"/>
    <lineage>
        <taxon>Bacteria</taxon>
        <taxon>Bacillati</taxon>
        <taxon>Bacillota</taxon>
        <taxon>Bacilli</taxon>
        <taxon>Bacillales</taxon>
        <taxon>Paenibacillaceae</taxon>
        <taxon>Paenibacillus</taxon>
    </lineage>
</organism>
<dbReference type="Proteomes" id="UP000658690">
    <property type="component" value="Unassembled WGS sequence"/>
</dbReference>
<proteinExistence type="predicted"/>
<gene>
    <name evidence="2" type="ORF">GC102_38195</name>
</gene>
<keyword evidence="1" id="KW-0812">Transmembrane</keyword>
<evidence type="ECO:0000313" key="3">
    <source>
        <dbReference type="Proteomes" id="UP000658690"/>
    </source>
</evidence>
<feature type="transmembrane region" description="Helical" evidence="1">
    <location>
        <begin position="52"/>
        <end position="73"/>
    </location>
</feature>
<keyword evidence="3" id="KW-1185">Reference proteome</keyword>
<sequence length="80" mass="8813">MMGVLLDLVSTMNDAFTGTILQKLAAWGEDIRFHEIPGGNELLPRAFLTVNLLAVSLLIGVKILNLLAVSLCIRHNRRQS</sequence>
<dbReference type="RefSeq" id="WP_171694194.1">
    <property type="nucleotide sequence ID" value="NZ_WHOC01000198.1"/>
</dbReference>
<name>A0ABX1ZDX6_9BACL</name>
<evidence type="ECO:0000313" key="2">
    <source>
        <dbReference type="EMBL" id="NOU91517.1"/>
    </source>
</evidence>
<keyword evidence="1" id="KW-0472">Membrane</keyword>
<protein>
    <submittedName>
        <fullName evidence="2">Uncharacterized protein</fullName>
    </submittedName>
</protein>
<comment type="caution">
    <text evidence="2">The sequence shown here is derived from an EMBL/GenBank/DDBJ whole genome shotgun (WGS) entry which is preliminary data.</text>
</comment>
<accession>A0ABX1ZDX6</accession>
<reference evidence="2 3" key="1">
    <citation type="submission" date="2019-10" db="EMBL/GenBank/DDBJ databases">
        <title>Description of Paenibacillus choica sp. nov.</title>
        <authorList>
            <person name="Carlier A."/>
            <person name="Qi S."/>
        </authorList>
    </citation>
    <scope>NUCLEOTIDE SEQUENCE [LARGE SCALE GENOMIC DNA]</scope>
    <source>
        <strain evidence="2 3">LMG 31460</strain>
    </source>
</reference>